<comment type="caution">
    <text evidence="2">The sequence shown here is derived from an EMBL/GenBank/DDBJ whole genome shotgun (WGS) entry which is preliminary data.</text>
</comment>
<sequence length="116" mass="11995">EESRECLLLNSHDDDSETPLLSQAPSSNAITDVGDTVVLLETLLRSNAIAKDDEPADFSSESGCEIDNGGVSEEGSSVTTAETGIPSTAIGTAWGRSYPGGGPVYSAAIEYCIPLT</sequence>
<dbReference type="Proteomes" id="UP000265520">
    <property type="component" value="Unassembled WGS sequence"/>
</dbReference>
<feature type="region of interest" description="Disordered" evidence="1">
    <location>
        <begin position="1"/>
        <end position="27"/>
    </location>
</feature>
<reference evidence="2 3" key="1">
    <citation type="journal article" date="2018" name="Front. Plant Sci.">
        <title>Red Clover (Trifolium pratense) and Zigzag Clover (T. medium) - A Picture of Genomic Similarities and Differences.</title>
        <authorList>
            <person name="Dluhosova J."/>
            <person name="Istvanek J."/>
            <person name="Nedelnik J."/>
            <person name="Repkova J."/>
        </authorList>
    </citation>
    <scope>NUCLEOTIDE SEQUENCE [LARGE SCALE GENOMIC DNA]</scope>
    <source>
        <strain evidence="3">cv. 10/8</strain>
        <tissue evidence="2">Leaf</tissue>
    </source>
</reference>
<feature type="region of interest" description="Disordered" evidence="1">
    <location>
        <begin position="51"/>
        <end position="84"/>
    </location>
</feature>
<name>A0A392RYX8_9FABA</name>
<dbReference type="EMBL" id="LXQA010296894">
    <property type="protein sequence ID" value="MCI41831.1"/>
    <property type="molecule type" value="Genomic_DNA"/>
</dbReference>
<protein>
    <submittedName>
        <fullName evidence="2">Uncharacterized protein</fullName>
    </submittedName>
</protein>
<dbReference type="AlphaFoldDB" id="A0A392RYX8"/>
<feature type="non-terminal residue" evidence="2">
    <location>
        <position position="116"/>
    </location>
</feature>
<proteinExistence type="predicted"/>
<keyword evidence="3" id="KW-1185">Reference proteome</keyword>
<evidence type="ECO:0000256" key="1">
    <source>
        <dbReference type="SAM" id="MobiDB-lite"/>
    </source>
</evidence>
<evidence type="ECO:0000313" key="3">
    <source>
        <dbReference type="Proteomes" id="UP000265520"/>
    </source>
</evidence>
<feature type="non-terminal residue" evidence="2">
    <location>
        <position position="1"/>
    </location>
</feature>
<evidence type="ECO:0000313" key="2">
    <source>
        <dbReference type="EMBL" id="MCI41831.1"/>
    </source>
</evidence>
<feature type="compositionally biased region" description="Polar residues" evidence="1">
    <location>
        <begin position="74"/>
        <end position="84"/>
    </location>
</feature>
<accession>A0A392RYX8</accession>
<organism evidence="2 3">
    <name type="scientific">Trifolium medium</name>
    <dbReference type="NCBI Taxonomy" id="97028"/>
    <lineage>
        <taxon>Eukaryota</taxon>
        <taxon>Viridiplantae</taxon>
        <taxon>Streptophyta</taxon>
        <taxon>Embryophyta</taxon>
        <taxon>Tracheophyta</taxon>
        <taxon>Spermatophyta</taxon>
        <taxon>Magnoliopsida</taxon>
        <taxon>eudicotyledons</taxon>
        <taxon>Gunneridae</taxon>
        <taxon>Pentapetalae</taxon>
        <taxon>rosids</taxon>
        <taxon>fabids</taxon>
        <taxon>Fabales</taxon>
        <taxon>Fabaceae</taxon>
        <taxon>Papilionoideae</taxon>
        <taxon>50 kb inversion clade</taxon>
        <taxon>NPAAA clade</taxon>
        <taxon>Hologalegina</taxon>
        <taxon>IRL clade</taxon>
        <taxon>Trifolieae</taxon>
        <taxon>Trifolium</taxon>
    </lineage>
</organism>